<dbReference type="Gene3D" id="2.60.120.260">
    <property type="entry name" value="Galactose-binding domain-like"/>
    <property type="match status" value="1"/>
</dbReference>
<organism evidence="2 3">
    <name type="scientific">Bordetella genomosp. 7</name>
    <dbReference type="NCBI Taxonomy" id="1416805"/>
    <lineage>
        <taxon>Bacteria</taxon>
        <taxon>Pseudomonadati</taxon>
        <taxon>Pseudomonadota</taxon>
        <taxon>Betaproteobacteria</taxon>
        <taxon>Burkholderiales</taxon>
        <taxon>Alcaligenaceae</taxon>
        <taxon>Bordetella</taxon>
    </lineage>
</organism>
<evidence type="ECO:0000259" key="1">
    <source>
        <dbReference type="PROSITE" id="PS50022"/>
    </source>
</evidence>
<keyword evidence="3" id="KW-1185">Reference proteome</keyword>
<dbReference type="InterPro" id="IPR000421">
    <property type="entry name" value="FA58C"/>
</dbReference>
<dbReference type="SUPFAM" id="SSF49785">
    <property type="entry name" value="Galactose-binding domain-like"/>
    <property type="match status" value="1"/>
</dbReference>
<protein>
    <recommendedName>
        <fullName evidence="1">F5/8 type C domain-containing protein</fullName>
    </recommendedName>
</protein>
<feature type="domain" description="F5/8 type C" evidence="1">
    <location>
        <begin position="24"/>
        <end position="138"/>
    </location>
</feature>
<accession>A0A261QYT3</accession>
<dbReference type="PROSITE" id="PS50022">
    <property type="entry name" value="FA58C_3"/>
    <property type="match status" value="1"/>
</dbReference>
<dbReference type="Proteomes" id="UP000216947">
    <property type="component" value="Unassembled WGS sequence"/>
</dbReference>
<dbReference type="InterPro" id="IPR008979">
    <property type="entry name" value="Galactose-bd-like_sf"/>
</dbReference>
<evidence type="ECO:0000313" key="2">
    <source>
        <dbReference type="EMBL" id="OZI17924.1"/>
    </source>
</evidence>
<comment type="caution">
    <text evidence="2">The sequence shown here is derived from an EMBL/GenBank/DDBJ whole genome shotgun (WGS) entry which is preliminary data.</text>
</comment>
<dbReference type="Pfam" id="PF00754">
    <property type="entry name" value="F5_F8_type_C"/>
    <property type="match status" value="1"/>
</dbReference>
<proteinExistence type="predicted"/>
<sequence length="270" mass="29839">MSVIVVSPSLVEQGDHADGRGYPLNHARIGYQTLTRNAVVTASSEAPAFPASATANPMTYERWRPAAVPAWVAYDAGEAVEVDYLGIASHNLGTAGATFALEYSVNGTDWTTVETAEAADDLAIMLLFEPITARYWRLSVTEAVASVGVVYIGRVLEMQRGLYGGHTPGNLARQTEIMPNKSDGGQFLGRSIIREGYATSYEWDNLTAGWYRQWFDPFVESARKYPFFIAWYPLKYPSEVLYAWCNDDIRPRNQGVRDLMSVGFSVEAIA</sequence>
<dbReference type="AlphaFoldDB" id="A0A261QYT3"/>
<dbReference type="EMBL" id="NEVK01000006">
    <property type="protein sequence ID" value="OZI17924.1"/>
    <property type="molecule type" value="Genomic_DNA"/>
</dbReference>
<name>A0A261QYT3_9BORD</name>
<dbReference type="RefSeq" id="WP_094796947.1">
    <property type="nucleotide sequence ID" value="NZ_NEVK01000006.1"/>
</dbReference>
<evidence type="ECO:0000313" key="3">
    <source>
        <dbReference type="Proteomes" id="UP000216947"/>
    </source>
</evidence>
<reference evidence="3" key="1">
    <citation type="submission" date="2017-05" db="EMBL/GenBank/DDBJ databases">
        <title>Complete and WGS of Bordetella genogroups.</title>
        <authorList>
            <person name="Spilker T."/>
            <person name="Lipuma J."/>
        </authorList>
    </citation>
    <scope>NUCLEOTIDE SEQUENCE [LARGE SCALE GENOMIC DNA]</scope>
    <source>
        <strain evidence="3">AU18089</strain>
    </source>
</reference>
<gene>
    <name evidence="2" type="ORF">CAL19_12640</name>
</gene>